<evidence type="ECO:0000313" key="10">
    <source>
        <dbReference type="Proteomes" id="UP000297643"/>
    </source>
</evidence>
<keyword evidence="7" id="KW-0472">Membrane</keyword>
<keyword evidence="5 6" id="KW-0482">Metalloprotease</keyword>
<dbReference type="CDD" id="cd07326">
    <property type="entry name" value="M56_BlaR1_MecR1_like"/>
    <property type="match status" value="1"/>
</dbReference>
<feature type="domain" description="Peptidase M48" evidence="8">
    <location>
        <begin position="126"/>
        <end position="198"/>
    </location>
</feature>
<comment type="caution">
    <text evidence="9">The sequence shown here is derived from an EMBL/GenBank/DDBJ whole genome shotgun (WGS) entry which is preliminary data.</text>
</comment>
<name>A0A4R8WD17_9MICO</name>
<evidence type="ECO:0000256" key="1">
    <source>
        <dbReference type="ARBA" id="ARBA00022670"/>
    </source>
</evidence>
<reference evidence="9 10" key="1">
    <citation type="submission" date="2019-03" db="EMBL/GenBank/DDBJ databases">
        <title>Genomics of glacier-inhabiting Cryobacterium strains.</title>
        <authorList>
            <person name="Liu Q."/>
            <person name="Xin Y.-H."/>
        </authorList>
    </citation>
    <scope>NUCLEOTIDE SEQUENCE [LARGE SCALE GENOMIC DNA]</scope>
    <source>
        <strain evidence="9 10">RHLT2-21</strain>
    </source>
</reference>
<gene>
    <name evidence="9" type="ORF">E3O32_03760</name>
</gene>
<feature type="transmembrane region" description="Helical" evidence="7">
    <location>
        <begin position="34"/>
        <end position="59"/>
    </location>
</feature>
<dbReference type="EMBL" id="SOFM01000009">
    <property type="protein sequence ID" value="TFC06827.1"/>
    <property type="molecule type" value="Genomic_DNA"/>
</dbReference>
<dbReference type="AlphaFoldDB" id="A0A4R8WD17"/>
<dbReference type="InterPro" id="IPR001915">
    <property type="entry name" value="Peptidase_M48"/>
</dbReference>
<dbReference type="GO" id="GO:0046872">
    <property type="term" value="F:metal ion binding"/>
    <property type="evidence" value="ECO:0007669"/>
    <property type="project" value="UniProtKB-KW"/>
</dbReference>
<accession>A0A4R8WD17</accession>
<keyword evidence="7" id="KW-1133">Transmembrane helix</keyword>
<dbReference type="GO" id="GO:0006508">
    <property type="term" value="P:proteolysis"/>
    <property type="evidence" value="ECO:0007669"/>
    <property type="project" value="UniProtKB-KW"/>
</dbReference>
<keyword evidence="7" id="KW-0812">Transmembrane</keyword>
<organism evidence="9 10">
    <name type="scientific">Cryobacterium mannosilyticum</name>
    <dbReference type="NCBI Taxonomy" id="1259190"/>
    <lineage>
        <taxon>Bacteria</taxon>
        <taxon>Bacillati</taxon>
        <taxon>Actinomycetota</taxon>
        <taxon>Actinomycetes</taxon>
        <taxon>Micrococcales</taxon>
        <taxon>Microbacteriaceae</taxon>
        <taxon>Cryobacterium</taxon>
    </lineage>
</organism>
<evidence type="ECO:0000256" key="2">
    <source>
        <dbReference type="ARBA" id="ARBA00022723"/>
    </source>
</evidence>
<evidence type="ECO:0000313" key="9">
    <source>
        <dbReference type="EMBL" id="TFC06827.1"/>
    </source>
</evidence>
<evidence type="ECO:0000256" key="3">
    <source>
        <dbReference type="ARBA" id="ARBA00022801"/>
    </source>
</evidence>
<keyword evidence="1 6" id="KW-0645">Protease</keyword>
<feature type="transmembrane region" description="Helical" evidence="7">
    <location>
        <begin position="89"/>
        <end position="111"/>
    </location>
</feature>
<evidence type="ECO:0000256" key="6">
    <source>
        <dbReference type="RuleBase" id="RU003983"/>
    </source>
</evidence>
<dbReference type="GO" id="GO:0004222">
    <property type="term" value="F:metalloendopeptidase activity"/>
    <property type="evidence" value="ECO:0007669"/>
    <property type="project" value="InterPro"/>
</dbReference>
<comment type="cofactor">
    <cofactor evidence="6">
        <name>Zn(2+)</name>
        <dbReference type="ChEBI" id="CHEBI:29105"/>
    </cofactor>
    <text evidence="6">Binds 1 zinc ion per subunit.</text>
</comment>
<dbReference type="PANTHER" id="PTHR34978">
    <property type="entry name" value="POSSIBLE SENSOR-TRANSDUCER PROTEIN BLAR"/>
    <property type="match status" value="1"/>
</dbReference>
<dbReference type="Pfam" id="PF01435">
    <property type="entry name" value="Peptidase_M48"/>
    <property type="match status" value="1"/>
</dbReference>
<evidence type="ECO:0000259" key="8">
    <source>
        <dbReference type="Pfam" id="PF01435"/>
    </source>
</evidence>
<dbReference type="Proteomes" id="UP000297643">
    <property type="component" value="Unassembled WGS sequence"/>
</dbReference>
<dbReference type="PANTHER" id="PTHR34978:SF3">
    <property type="entry name" value="SLR0241 PROTEIN"/>
    <property type="match status" value="1"/>
</dbReference>
<dbReference type="RefSeq" id="WP_134507145.1">
    <property type="nucleotide sequence ID" value="NZ_SOFM01000009.1"/>
</dbReference>
<keyword evidence="2" id="KW-0479">Metal-binding</keyword>
<feature type="transmembrane region" description="Helical" evidence="7">
    <location>
        <begin position="278"/>
        <end position="302"/>
    </location>
</feature>
<keyword evidence="10" id="KW-1185">Reference proteome</keyword>
<evidence type="ECO:0000256" key="7">
    <source>
        <dbReference type="SAM" id="Phobius"/>
    </source>
</evidence>
<evidence type="ECO:0000256" key="4">
    <source>
        <dbReference type="ARBA" id="ARBA00022833"/>
    </source>
</evidence>
<proteinExistence type="inferred from homology"/>
<dbReference type="Gene3D" id="3.30.2010.10">
    <property type="entry name" value="Metalloproteases ('zincins'), catalytic domain"/>
    <property type="match status" value="1"/>
</dbReference>
<keyword evidence="3 6" id="KW-0378">Hydrolase</keyword>
<protein>
    <submittedName>
        <fullName evidence="9">M56 family peptidase</fullName>
    </submittedName>
</protein>
<keyword evidence="4 6" id="KW-0862">Zinc</keyword>
<feature type="transmembrane region" description="Helical" evidence="7">
    <location>
        <begin position="6"/>
        <end position="22"/>
    </location>
</feature>
<sequence length="322" mass="33687">MTAPAALILYAALVAGLGPMILRRIPWLERSPRLGIAVWQALSLSLVSAVVFAGLSLAIPAIPWTTNLAEFIRACAMTLLAQYSTPGGAAVSATGAVATLAVLGRVCYSLIAVRVRLSRDRQTQLDALAVLGERHRDYDAFVIEHASAAAYCLPGRQHRVVLTSAALTALDHNQLIAVLAHEQAHLRGRHHLILAAAETLHCAFPRIAVFREARGTLGRLVEMLADDDAARRSGRTTVATALVRLAEHGLAPAPALGAGGESAVLRVRRLVAPHRPLGAARTVIAAAGAGVLLALPLFFALAPATAAGTMPPCPPGDTSLTM</sequence>
<dbReference type="InterPro" id="IPR052173">
    <property type="entry name" value="Beta-lactam_resp_regulator"/>
</dbReference>
<comment type="similarity">
    <text evidence="6">Belongs to the peptidase M48 family.</text>
</comment>
<evidence type="ECO:0000256" key="5">
    <source>
        <dbReference type="ARBA" id="ARBA00023049"/>
    </source>
</evidence>